<reference evidence="2 3" key="1">
    <citation type="journal article" date="2021" name="Sci. Rep.">
        <title>The distribution of antibiotic resistance genes in chicken gut microbiota commensals.</title>
        <authorList>
            <person name="Juricova H."/>
            <person name="Matiasovicova J."/>
            <person name="Kubasova T."/>
            <person name="Cejkova D."/>
            <person name="Rychlik I."/>
        </authorList>
    </citation>
    <scope>NUCLEOTIDE SEQUENCE [LARGE SCALE GENOMIC DNA]</scope>
    <source>
        <strain evidence="2 3">An564</strain>
    </source>
</reference>
<dbReference type="InterPro" id="IPR011050">
    <property type="entry name" value="Pectin_lyase_fold/virulence"/>
</dbReference>
<dbReference type="EMBL" id="JACSNR010000002">
    <property type="protein sequence ID" value="MBM6922769.1"/>
    <property type="molecule type" value="Genomic_DNA"/>
</dbReference>
<keyword evidence="3" id="KW-1185">Reference proteome</keyword>
<name>A0ABS2GMH0_9FIRM</name>
<dbReference type="Proteomes" id="UP000724149">
    <property type="component" value="Unassembled WGS sequence"/>
</dbReference>
<dbReference type="RefSeq" id="WP_204719865.1">
    <property type="nucleotide sequence ID" value="NZ_JACSNR010000002.1"/>
</dbReference>
<keyword evidence="1" id="KW-0732">Signal</keyword>
<sequence>MKKLLAMLLAAAMTIGTASVALADDTGLFELNGTRYDTLQEAVNKAGEGDTIKLLETTDGSGVKVESGKNFTIDFGGNTYTITGGTVGSSGTETNGFQLLRGSNVTMRNGTVMAGNYEKLKILIQNYSDLTLENVTLDARNDPQCQYVVSNNFGSLNVIGNTSIYARAGEKAFDVYYWPSNGYGDGVTVTIDTTGEIVGDVEYGSDGSGTANVAEKAKLKVENGKIDGAISTYGLGTDNKTGINVTGGLFTDASWNNDEYTENAEVIAELKNDGETEAFHIGGTGDVIDATNYDAVEVTKAKDGTVKVVGEDVAVENGTDKALTVNGANVPVDGEVVVNRAPREDNGGDYFGNEKWAKVKREIAAAEEGDTIEMSATGLPWFPSSAARALKGKDVTLEVRKNGVTYSINGLKIGSIDKIWYEFDQIETELLTVEAE</sequence>
<proteinExistence type="predicted"/>
<organism evidence="2 3">
    <name type="scientific">Hydrogenoanaerobacterium saccharovorans</name>
    <dbReference type="NCBI Taxonomy" id="474960"/>
    <lineage>
        <taxon>Bacteria</taxon>
        <taxon>Bacillati</taxon>
        <taxon>Bacillota</taxon>
        <taxon>Clostridia</taxon>
        <taxon>Eubacteriales</taxon>
        <taxon>Oscillospiraceae</taxon>
        <taxon>Hydrogenoanaerobacterium</taxon>
    </lineage>
</organism>
<evidence type="ECO:0000256" key="1">
    <source>
        <dbReference type="SAM" id="SignalP"/>
    </source>
</evidence>
<dbReference type="SUPFAM" id="SSF51126">
    <property type="entry name" value="Pectin lyase-like"/>
    <property type="match status" value="1"/>
</dbReference>
<accession>A0ABS2GMH0</accession>
<gene>
    <name evidence="2" type="ORF">H9X81_03550</name>
</gene>
<evidence type="ECO:0000313" key="2">
    <source>
        <dbReference type="EMBL" id="MBM6922769.1"/>
    </source>
</evidence>
<protein>
    <submittedName>
        <fullName evidence="2">Uncharacterized protein</fullName>
    </submittedName>
</protein>
<feature type="chain" id="PRO_5047250657" evidence="1">
    <location>
        <begin position="24"/>
        <end position="436"/>
    </location>
</feature>
<feature type="signal peptide" evidence="1">
    <location>
        <begin position="1"/>
        <end position="23"/>
    </location>
</feature>
<evidence type="ECO:0000313" key="3">
    <source>
        <dbReference type="Proteomes" id="UP000724149"/>
    </source>
</evidence>
<comment type="caution">
    <text evidence="2">The sequence shown here is derived from an EMBL/GenBank/DDBJ whole genome shotgun (WGS) entry which is preliminary data.</text>
</comment>